<dbReference type="SFLD" id="SFLDG01072">
    <property type="entry name" value="dehydrogenase_like"/>
    <property type="match status" value="1"/>
</dbReference>
<dbReference type="InterPro" id="IPR013785">
    <property type="entry name" value="Aldolase_TIM"/>
</dbReference>
<dbReference type="Gene3D" id="3.20.20.70">
    <property type="entry name" value="Aldolase class I"/>
    <property type="match status" value="1"/>
</dbReference>
<keyword evidence="3" id="KW-0949">S-adenosyl-L-methionine</keyword>
<evidence type="ECO:0000313" key="8">
    <source>
        <dbReference type="EMBL" id="PGG94794.1"/>
    </source>
</evidence>
<dbReference type="GO" id="GO:0051539">
    <property type="term" value="F:4 iron, 4 sulfur cluster binding"/>
    <property type="evidence" value="ECO:0007669"/>
    <property type="project" value="UniProtKB-KW"/>
</dbReference>
<dbReference type="SFLD" id="SFLDS00029">
    <property type="entry name" value="Radical_SAM"/>
    <property type="match status" value="1"/>
</dbReference>
<gene>
    <name evidence="8" type="ORF">CON73_00525</name>
</gene>
<comment type="cofactor">
    <cofactor evidence="1">
        <name>[4Fe-4S] cluster</name>
        <dbReference type="ChEBI" id="CHEBI:49883"/>
    </cofactor>
</comment>
<proteinExistence type="predicted"/>
<evidence type="ECO:0000256" key="1">
    <source>
        <dbReference type="ARBA" id="ARBA00001966"/>
    </source>
</evidence>
<dbReference type="PROSITE" id="PS51918">
    <property type="entry name" value="RADICAL_SAM"/>
    <property type="match status" value="1"/>
</dbReference>
<dbReference type="EMBL" id="NVOI01000009">
    <property type="protein sequence ID" value="PGG94794.1"/>
    <property type="molecule type" value="Genomic_DNA"/>
</dbReference>
<dbReference type="CDD" id="cd01335">
    <property type="entry name" value="Radical_SAM"/>
    <property type="match status" value="1"/>
</dbReference>
<feature type="domain" description="Radical SAM core" evidence="7">
    <location>
        <begin position="1"/>
        <end position="245"/>
    </location>
</feature>
<dbReference type="Pfam" id="PF04055">
    <property type="entry name" value="Radical_SAM"/>
    <property type="match status" value="1"/>
</dbReference>
<dbReference type="PANTHER" id="PTHR43273:SF8">
    <property type="entry name" value="RADICAL SAM DOMAIN PROTEIN"/>
    <property type="match status" value="1"/>
</dbReference>
<reference evidence="8 9" key="1">
    <citation type="submission" date="2017-09" db="EMBL/GenBank/DDBJ databases">
        <title>Large-scale bioinformatics analysis of Bacillus genomes uncovers conserved roles of natural products in bacterial physiology.</title>
        <authorList>
            <consortium name="Agbiome Team Llc"/>
            <person name="Bleich R.M."/>
            <person name="Grubbs K.J."/>
            <person name="Santa Maria K.C."/>
            <person name="Allen S.E."/>
            <person name="Farag S."/>
            <person name="Shank E.A."/>
            <person name="Bowers A."/>
        </authorList>
    </citation>
    <scope>NUCLEOTIDE SEQUENCE [LARGE SCALE GENOMIC DNA]</scope>
    <source>
        <strain evidence="8 9">AFS094862</strain>
    </source>
</reference>
<dbReference type="GO" id="GO:0046872">
    <property type="term" value="F:metal ion binding"/>
    <property type="evidence" value="ECO:0007669"/>
    <property type="project" value="UniProtKB-KW"/>
</dbReference>
<dbReference type="InterPro" id="IPR007197">
    <property type="entry name" value="rSAM"/>
</dbReference>
<dbReference type="GO" id="GO:0016491">
    <property type="term" value="F:oxidoreductase activity"/>
    <property type="evidence" value="ECO:0007669"/>
    <property type="project" value="InterPro"/>
</dbReference>
<keyword evidence="5" id="KW-0408">Iron</keyword>
<dbReference type="PANTHER" id="PTHR43273">
    <property type="entry name" value="ANAEROBIC SULFATASE-MATURATING ENZYME HOMOLOG ASLB-RELATED"/>
    <property type="match status" value="1"/>
</dbReference>
<dbReference type="InterPro" id="IPR000385">
    <property type="entry name" value="MoaA_NifB_PqqE_Fe-S-bd_CS"/>
</dbReference>
<keyword evidence="6" id="KW-0411">Iron-sulfur</keyword>
<dbReference type="SFLD" id="SFLDG01384">
    <property type="entry name" value="thioether_bond_formation_requi"/>
    <property type="match status" value="1"/>
</dbReference>
<dbReference type="SFLD" id="SFLDG01386">
    <property type="entry name" value="main_SPASM_domain-containing"/>
    <property type="match status" value="1"/>
</dbReference>
<name>A0A2B5VRJ5_9BACI</name>
<evidence type="ECO:0000256" key="2">
    <source>
        <dbReference type="ARBA" id="ARBA00022485"/>
    </source>
</evidence>
<sequence>MFVIFKLTGACNLNCSYCYVFNGSDTRHLFRPRIMEKSVAQAAVDRIFGYTKRNGIKEVVLSFHGGEPLLAGKSYFAWLLEYINSNRPKDLKIDFTVQTNGVLLDSEWLELLIRYGVSVGISIDGPPEIHNLHRVDHGGRGSYSSVKRAIDLLKEQDEVHWGVLCVINPDVQGIEIYRHFREIGVKSMDFLLQDYNHDTIQLRAKDSTPYADYLIEIFNDWYTNGDPSIRIRTFESIMSMLLGGRSRVDSIGQQPIDEIVVESDGSLEPLDVLRSCGDGFTYLNLNVLDNDIEELRSTPLFQMALEQNYSEICQQCSVFSVCGSGYFPHRFSSELGFSNPSVHCADLKKLILHITKQMMPDIGDARIAQ</sequence>
<dbReference type="InterPro" id="IPR058240">
    <property type="entry name" value="rSAM_sf"/>
</dbReference>
<evidence type="ECO:0000256" key="6">
    <source>
        <dbReference type="ARBA" id="ARBA00023014"/>
    </source>
</evidence>
<dbReference type="AlphaFoldDB" id="A0A2B5VRJ5"/>
<evidence type="ECO:0000259" key="7">
    <source>
        <dbReference type="PROSITE" id="PS51918"/>
    </source>
</evidence>
<dbReference type="RefSeq" id="WP_098087699.1">
    <property type="nucleotide sequence ID" value="NZ_NUCP01000034.1"/>
</dbReference>
<dbReference type="PROSITE" id="PS01305">
    <property type="entry name" value="MOAA_NIFB_PQQE"/>
    <property type="match status" value="1"/>
</dbReference>
<protein>
    <recommendedName>
        <fullName evidence="7">Radical SAM core domain-containing protein</fullName>
    </recommendedName>
</protein>
<keyword evidence="4" id="KW-0479">Metal-binding</keyword>
<accession>A0A2B5VRJ5</accession>
<comment type="caution">
    <text evidence="8">The sequence shown here is derived from an EMBL/GenBank/DDBJ whole genome shotgun (WGS) entry which is preliminary data.</text>
</comment>
<evidence type="ECO:0000256" key="5">
    <source>
        <dbReference type="ARBA" id="ARBA00023004"/>
    </source>
</evidence>
<organism evidence="8 9">
    <name type="scientific">Bacillus toyonensis</name>
    <dbReference type="NCBI Taxonomy" id="155322"/>
    <lineage>
        <taxon>Bacteria</taxon>
        <taxon>Bacillati</taxon>
        <taxon>Bacillota</taxon>
        <taxon>Bacilli</taxon>
        <taxon>Bacillales</taxon>
        <taxon>Bacillaceae</taxon>
        <taxon>Bacillus</taxon>
        <taxon>Bacillus cereus group</taxon>
    </lineage>
</organism>
<dbReference type="SUPFAM" id="SSF102114">
    <property type="entry name" value="Radical SAM enzymes"/>
    <property type="match status" value="1"/>
</dbReference>
<evidence type="ECO:0000256" key="4">
    <source>
        <dbReference type="ARBA" id="ARBA00022723"/>
    </source>
</evidence>
<dbReference type="InterPro" id="IPR023867">
    <property type="entry name" value="Sulphatase_maturase_rSAM"/>
</dbReference>
<dbReference type="Proteomes" id="UP000225320">
    <property type="component" value="Unassembled WGS sequence"/>
</dbReference>
<keyword evidence="2" id="KW-0004">4Fe-4S</keyword>
<evidence type="ECO:0000256" key="3">
    <source>
        <dbReference type="ARBA" id="ARBA00022691"/>
    </source>
</evidence>
<dbReference type="SFLD" id="SFLDG01067">
    <property type="entry name" value="SPASM/twitch_domain_containing"/>
    <property type="match status" value="1"/>
</dbReference>
<evidence type="ECO:0000313" key="9">
    <source>
        <dbReference type="Proteomes" id="UP000225320"/>
    </source>
</evidence>